<dbReference type="InterPro" id="IPR027684">
    <property type="entry name" value="TBCC"/>
</dbReference>
<dbReference type="Proteomes" id="UP000800036">
    <property type="component" value="Unassembled WGS sequence"/>
</dbReference>
<dbReference type="Gene3D" id="2.160.20.70">
    <property type="match status" value="1"/>
</dbReference>
<dbReference type="InterPro" id="IPR017901">
    <property type="entry name" value="C-CAP_CF_C-like"/>
</dbReference>
<dbReference type="EMBL" id="ML976701">
    <property type="protein sequence ID" value="KAF1970376.1"/>
    <property type="molecule type" value="Genomic_DNA"/>
</dbReference>
<dbReference type="GO" id="GO:0015631">
    <property type="term" value="F:tubulin binding"/>
    <property type="evidence" value="ECO:0007669"/>
    <property type="project" value="InterPro"/>
</dbReference>
<evidence type="ECO:0000256" key="7">
    <source>
        <dbReference type="SAM" id="MobiDB-lite"/>
    </source>
</evidence>
<dbReference type="InterPro" id="IPR012945">
    <property type="entry name" value="Tubulin-bd_cofactor_C_dom"/>
</dbReference>
<dbReference type="InterPro" id="IPR006599">
    <property type="entry name" value="CARP_motif"/>
</dbReference>
<dbReference type="PROSITE" id="PS51329">
    <property type="entry name" value="C_CAP_COFACTOR_C"/>
    <property type="match status" value="1"/>
</dbReference>
<comment type="subcellular location">
    <subcellularLocation>
        <location evidence="1">Cytoplasm</location>
    </subcellularLocation>
</comment>
<dbReference type="PANTHER" id="PTHR15139">
    <property type="entry name" value="TUBULIN FOLDING COFACTOR C"/>
    <property type="match status" value="1"/>
</dbReference>
<dbReference type="InterPro" id="IPR016098">
    <property type="entry name" value="CAP/MinC_C"/>
</dbReference>
<evidence type="ECO:0000256" key="3">
    <source>
        <dbReference type="ARBA" id="ARBA00022490"/>
    </source>
</evidence>
<feature type="domain" description="C-CAP/cofactor C-like" evidence="8">
    <location>
        <begin position="183"/>
        <end position="336"/>
    </location>
</feature>
<evidence type="ECO:0000256" key="5">
    <source>
        <dbReference type="ARBA" id="ARBA00023186"/>
    </source>
</evidence>
<feature type="region of interest" description="Disordered" evidence="7">
    <location>
        <begin position="1"/>
        <end position="20"/>
    </location>
</feature>
<evidence type="ECO:0000256" key="6">
    <source>
        <dbReference type="ARBA" id="ARBA00026055"/>
    </source>
</evidence>
<accession>A0A6A5V5T8</accession>
<evidence type="ECO:0000259" key="8">
    <source>
        <dbReference type="PROSITE" id="PS51329"/>
    </source>
</evidence>
<evidence type="ECO:0000256" key="1">
    <source>
        <dbReference type="ARBA" id="ARBA00004496"/>
    </source>
</evidence>
<keyword evidence="5" id="KW-0143">Chaperone</keyword>
<gene>
    <name evidence="9" type="ORF">BU23DRAFT_211592</name>
</gene>
<protein>
    <submittedName>
        <fullName evidence="9">Tubulin-specific chaperone-like protein c</fullName>
    </submittedName>
</protein>
<dbReference type="Pfam" id="PF07986">
    <property type="entry name" value="TBCC"/>
    <property type="match status" value="1"/>
</dbReference>
<dbReference type="InterPro" id="IPR038397">
    <property type="entry name" value="TBCC_N_sf"/>
</dbReference>
<dbReference type="InterPro" id="IPR031925">
    <property type="entry name" value="TBCC_N"/>
</dbReference>
<dbReference type="OrthoDB" id="194775at2759"/>
<sequence length="383" mass="41481">MTANPTTMAPPDAPQPARPEFASKERFFRYFQQEVLALQDEMSRLASVSPTERPDAIDHCLAGTSRLSDEVKDASAYIPAYDQRTYGEAIKALHDKLQNVRNELGQGKKKFKFTARKNASAISIGEAAEMAQNKRLLGPVHVGYSSGESSAAVSAFAPTPLELVSPGEEKEEEELVGGQKVLGSVENGSSGADGQGVVVSNLNGAHVVLPASTAQSARSATVSNVQRSVVDLSGPTINGSPFATLTLKNIRDSLVVCGRVTGPIHITGVERSVIVTSCRQYRMHSSKKVDVYLHCSSRPIIEDCETIRFAPLPQHFMTEDLTGSTNQWDQIDDFKWLKSEPSPNFTTLPDPERIPDTVWKVKVPGEPADLGSTLQVFGITRSS</sequence>
<evidence type="ECO:0000313" key="10">
    <source>
        <dbReference type="Proteomes" id="UP000800036"/>
    </source>
</evidence>
<dbReference type="Pfam" id="PF16752">
    <property type="entry name" value="TBCC_N"/>
    <property type="match status" value="1"/>
</dbReference>
<dbReference type="GO" id="GO:0007023">
    <property type="term" value="P:post-chaperonin tubulin folding pathway"/>
    <property type="evidence" value="ECO:0007669"/>
    <property type="project" value="InterPro"/>
</dbReference>
<evidence type="ECO:0000256" key="2">
    <source>
        <dbReference type="ARBA" id="ARBA00008848"/>
    </source>
</evidence>
<evidence type="ECO:0000313" key="9">
    <source>
        <dbReference type="EMBL" id="KAF1970376.1"/>
    </source>
</evidence>
<reference evidence="9" key="1">
    <citation type="journal article" date="2020" name="Stud. Mycol.">
        <title>101 Dothideomycetes genomes: a test case for predicting lifestyles and emergence of pathogens.</title>
        <authorList>
            <person name="Haridas S."/>
            <person name="Albert R."/>
            <person name="Binder M."/>
            <person name="Bloem J."/>
            <person name="Labutti K."/>
            <person name="Salamov A."/>
            <person name="Andreopoulos B."/>
            <person name="Baker S."/>
            <person name="Barry K."/>
            <person name="Bills G."/>
            <person name="Bluhm B."/>
            <person name="Cannon C."/>
            <person name="Castanera R."/>
            <person name="Culley D."/>
            <person name="Daum C."/>
            <person name="Ezra D."/>
            <person name="Gonzalez J."/>
            <person name="Henrissat B."/>
            <person name="Kuo A."/>
            <person name="Liang C."/>
            <person name="Lipzen A."/>
            <person name="Lutzoni F."/>
            <person name="Magnuson J."/>
            <person name="Mondo S."/>
            <person name="Nolan M."/>
            <person name="Ohm R."/>
            <person name="Pangilinan J."/>
            <person name="Park H.-J."/>
            <person name="Ramirez L."/>
            <person name="Alfaro M."/>
            <person name="Sun H."/>
            <person name="Tritt A."/>
            <person name="Yoshinaga Y."/>
            <person name="Zwiers L.-H."/>
            <person name="Turgeon B."/>
            <person name="Goodwin S."/>
            <person name="Spatafora J."/>
            <person name="Crous P."/>
            <person name="Grigoriev I."/>
        </authorList>
    </citation>
    <scope>NUCLEOTIDE SEQUENCE</scope>
    <source>
        <strain evidence="9">CBS 107.79</strain>
    </source>
</reference>
<dbReference type="PANTHER" id="PTHR15139:SF0">
    <property type="entry name" value="TUBULIN-SPECIFIC CHAPERONE C"/>
    <property type="match status" value="1"/>
</dbReference>
<dbReference type="SMART" id="SM00673">
    <property type="entry name" value="CARP"/>
    <property type="match status" value="1"/>
</dbReference>
<evidence type="ECO:0000256" key="4">
    <source>
        <dbReference type="ARBA" id="ARBA00022990"/>
    </source>
</evidence>
<keyword evidence="10" id="KW-1185">Reference proteome</keyword>
<comment type="subunit">
    <text evidence="6">Supercomplex made of cofactors A to E. Cofactors A and D function by capturing and stabilizing tubulin in a quasi-native conformation. Cofactor E binds to the cofactor D-tubulin complex; interaction with cofactor C then causes the release of tubulin polypeptides that are committed to the native state.</text>
</comment>
<dbReference type="GO" id="GO:0007021">
    <property type="term" value="P:tubulin complex assembly"/>
    <property type="evidence" value="ECO:0007669"/>
    <property type="project" value="TreeGrafter"/>
</dbReference>
<proteinExistence type="inferred from homology"/>
<keyword evidence="3" id="KW-0963">Cytoplasm</keyword>
<name>A0A6A5V5T8_9PLEO</name>
<comment type="similarity">
    <text evidence="2">Belongs to the TBCC family.</text>
</comment>
<keyword evidence="4" id="KW-0007">Acetylation</keyword>
<dbReference type="GO" id="GO:0005737">
    <property type="term" value="C:cytoplasm"/>
    <property type="evidence" value="ECO:0007669"/>
    <property type="project" value="UniProtKB-SubCell"/>
</dbReference>
<dbReference type="Gene3D" id="1.20.58.1250">
    <property type="entry name" value="Tubulin Binding Cofactor C, N-terminal domain"/>
    <property type="match status" value="1"/>
</dbReference>
<dbReference type="AlphaFoldDB" id="A0A6A5V5T8"/>
<organism evidence="9 10">
    <name type="scientific">Bimuria novae-zelandiae CBS 107.79</name>
    <dbReference type="NCBI Taxonomy" id="1447943"/>
    <lineage>
        <taxon>Eukaryota</taxon>
        <taxon>Fungi</taxon>
        <taxon>Dikarya</taxon>
        <taxon>Ascomycota</taxon>
        <taxon>Pezizomycotina</taxon>
        <taxon>Dothideomycetes</taxon>
        <taxon>Pleosporomycetidae</taxon>
        <taxon>Pleosporales</taxon>
        <taxon>Massarineae</taxon>
        <taxon>Didymosphaeriaceae</taxon>
        <taxon>Bimuria</taxon>
    </lineage>
</organism>